<dbReference type="InterPro" id="IPR023772">
    <property type="entry name" value="DNA-bd_HTH_TetR-type_CS"/>
</dbReference>
<feature type="DNA-binding region" description="H-T-H motif" evidence="4">
    <location>
        <begin position="43"/>
        <end position="62"/>
    </location>
</feature>
<keyword evidence="7" id="KW-1185">Reference proteome</keyword>
<dbReference type="RefSeq" id="WP_192537729.1">
    <property type="nucleotide sequence ID" value="NZ_RRZB01000012.1"/>
</dbReference>
<evidence type="ECO:0000256" key="1">
    <source>
        <dbReference type="ARBA" id="ARBA00023015"/>
    </source>
</evidence>
<keyword evidence="2 4" id="KW-0238">DNA-binding</keyword>
<dbReference type="Proteomes" id="UP001645038">
    <property type="component" value="Unassembled WGS sequence"/>
</dbReference>
<evidence type="ECO:0000256" key="3">
    <source>
        <dbReference type="ARBA" id="ARBA00023163"/>
    </source>
</evidence>
<dbReference type="PRINTS" id="PR00455">
    <property type="entry name" value="HTHTETR"/>
</dbReference>
<evidence type="ECO:0000259" key="5">
    <source>
        <dbReference type="PROSITE" id="PS50977"/>
    </source>
</evidence>
<evidence type="ECO:0000256" key="4">
    <source>
        <dbReference type="PROSITE-ProRule" id="PRU00335"/>
    </source>
</evidence>
<dbReference type="EMBL" id="RRZB01000012">
    <property type="protein sequence ID" value="MBE0463165.1"/>
    <property type="molecule type" value="Genomic_DNA"/>
</dbReference>
<dbReference type="InterPro" id="IPR009057">
    <property type="entry name" value="Homeodomain-like_sf"/>
</dbReference>
<keyword evidence="1" id="KW-0805">Transcription regulation</keyword>
<proteinExistence type="predicted"/>
<reference evidence="6 7" key="1">
    <citation type="submission" date="2020-07" db="EMBL/GenBank/DDBJ databases">
        <title>Halophilic bacteria isolated from french cheeses.</title>
        <authorList>
            <person name="Kothe C.I."/>
            <person name="Farah-Kraiem B."/>
            <person name="Renault P."/>
            <person name="Dridi B."/>
        </authorList>
    </citation>
    <scope>NUCLEOTIDE SEQUENCE [LARGE SCALE GENOMIC DNA]</scope>
    <source>
        <strain evidence="6 7">FME20</strain>
    </source>
</reference>
<organism evidence="6 7">
    <name type="scientific">Halomonas colorata</name>
    <dbReference type="NCBI Taxonomy" id="2742615"/>
    <lineage>
        <taxon>Bacteria</taxon>
        <taxon>Pseudomonadati</taxon>
        <taxon>Pseudomonadota</taxon>
        <taxon>Gammaproteobacteria</taxon>
        <taxon>Oceanospirillales</taxon>
        <taxon>Halomonadaceae</taxon>
        <taxon>Halomonas</taxon>
    </lineage>
</organism>
<dbReference type="InterPro" id="IPR036271">
    <property type="entry name" value="Tet_transcr_reg_TetR-rel_C_sf"/>
</dbReference>
<sequence length="207" mass="22786">MTTSHRPTSTVSRSRGRPREFDIDQALDRAVEVFSKRGYHGTSITDLTKAMDLTQGSLYKAFKGKRAIFLAAFEHYRAQRTQLLRMAVDTTGTGLERLRNVLIFYAESAQGAQGQQGCLVVGSATELSAFDQYVAEHVISALTRNESMLADMIRQGQQDGSLAPHVDCETTARMLLCLTQGMRVVGKTGRRRKDMLAVVDAALKALG</sequence>
<gene>
    <name evidence="6" type="ORF">EI547_06805</name>
</gene>
<accession>A0ABR9FWY5</accession>
<feature type="domain" description="HTH tetR-type" evidence="5">
    <location>
        <begin position="20"/>
        <end position="80"/>
    </location>
</feature>
<dbReference type="PANTHER" id="PTHR47506:SF10">
    <property type="entry name" value="TRANSCRIPTIONAL REGULATORY PROTEIN"/>
    <property type="match status" value="1"/>
</dbReference>
<dbReference type="Pfam" id="PF16925">
    <property type="entry name" value="TetR_C_13"/>
    <property type="match status" value="1"/>
</dbReference>
<dbReference type="PANTHER" id="PTHR47506">
    <property type="entry name" value="TRANSCRIPTIONAL REGULATORY PROTEIN"/>
    <property type="match status" value="1"/>
</dbReference>
<comment type="caution">
    <text evidence="6">The sequence shown here is derived from an EMBL/GenBank/DDBJ whole genome shotgun (WGS) entry which is preliminary data.</text>
</comment>
<dbReference type="SUPFAM" id="SSF46689">
    <property type="entry name" value="Homeodomain-like"/>
    <property type="match status" value="1"/>
</dbReference>
<dbReference type="Pfam" id="PF00440">
    <property type="entry name" value="TetR_N"/>
    <property type="match status" value="1"/>
</dbReference>
<name>A0ABR9FWY5_9GAMM</name>
<evidence type="ECO:0000256" key="2">
    <source>
        <dbReference type="ARBA" id="ARBA00023125"/>
    </source>
</evidence>
<dbReference type="Gene3D" id="1.10.357.10">
    <property type="entry name" value="Tetracycline Repressor, domain 2"/>
    <property type="match status" value="1"/>
</dbReference>
<dbReference type="InterPro" id="IPR001647">
    <property type="entry name" value="HTH_TetR"/>
</dbReference>
<dbReference type="SUPFAM" id="SSF48498">
    <property type="entry name" value="Tetracyclin repressor-like, C-terminal domain"/>
    <property type="match status" value="1"/>
</dbReference>
<dbReference type="InterPro" id="IPR011075">
    <property type="entry name" value="TetR_C"/>
</dbReference>
<keyword evidence="3" id="KW-0804">Transcription</keyword>
<dbReference type="PROSITE" id="PS01081">
    <property type="entry name" value="HTH_TETR_1"/>
    <property type="match status" value="1"/>
</dbReference>
<protein>
    <submittedName>
        <fullName evidence="6">TetR/AcrR family transcriptional regulator</fullName>
    </submittedName>
</protein>
<evidence type="ECO:0000313" key="6">
    <source>
        <dbReference type="EMBL" id="MBE0463165.1"/>
    </source>
</evidence>
<dbReference type="PROSITE" id="PS50977">
    <property type="entry name" value="HTH_TETR_2"/>
    <property type="match status" value="1"/>
</dbReference>
<dbReference type="Gene3D" id="1.10.10.60">
    <property type="entry name" value="Homeodomain-like"/>
    <property type="match status" value="1"/>
</dbReference>
<evidence type="ECO:0000313" key="7">
    <source>
        <dbReference type="Proteomes" id="UP001645038"/>
    </source>
</evidence>